<dbReference type="Gene3D" id="3.40.50.12150">
    <property type="match status" value="1"/>
</dbReference>
<dbReference type="NCBIfam" id="TIGR03911">
    <property type="entry name" value="pyrrolys_PylD"/>
    <property type="match status" value="1"/>
</dbReference>
<evidence type="ECO:0000313" key="3">
    <source>
        <dbReference type="Proteomes" id="UP000187404"/>
    </source>
</evidence>
<dbReference type="Proteomes" id="UP000187404">
    <property type="component" value="Unassembled WGS sequence"/>
</dbReference>
<dbReference type="InterPro" id="IPR048757">
    <property type="entry name" value="PylD_N"/>
</dbReference>
<dbReference type="AlphaFoldDB" id="A0A1Q9JIY2"/>
<feature type="domain" description="Pyrrolysine biosynthesis protein PylD N-terminal" evidence="1">
    <location>
        <begin position="40"/>
        <end position="124"/>
    </location>
</feature>
<evidence type="ECO:0000259" key="1">
    <source>
        <dbReference type="Pfam" id="PF21455"/>
    </source>
</evidence>
<dbReference type="SUPFAM" id="SSF51735">
    <property type="entry name" value="NAD(P)-binding Rossmann-fold domains"/>
    <property type="match status" value="1"/>
</dbReference>
<dbReference type="Pfam" id="PF21455">
    <property type="entry name" value="PylD_N"/>
    <property type="match status" value="1"/>
</dbReference>
<organism evidence="2 3">
    <name type="scientific">Hornefia porci</name>
    <dbReference type="NCBI Taxonomy" id="2652292"/>
    <lineage>
        <taxon>Bacteria</taxon>
        <taxon>Bacillati</taxon>
        <taxon>Bacillota</taxon>
        <taxon>Clostridia</taxon>
        <taxon>Peptostreptococcales</taxon>
        <taxon>Anaerovoracaceae</taxon>
        <taxon>Hornefia</taxon>
    </lineage>
</organism>
<dbReference type="STRING" id="1261640.BHK98_08830"/>
<gene>
    <name evidence="2" type="ORF">BHK98_08830</name>
</gene>
<reference evidence="2 3" key="1">
    <citation type="journal article" date="2016" name="Appl. Environ. Microbiol.">
        <title>Function and Phylogeny of Bacterial Butyryl Coenzyme A:Acetate Transferases and Their Diversity in the Proximal Colon of Swine.</title>
        <authorList>
            <person name="Trachsel J."/>
            <person name="Bayles D.O."/>
            <person name="Looft T."/>
            <person name="Levine U.Y."/>
            <person name="Allen H.K."/>
        </authorList>
    </citation>
    <scope>NUCLEOTIDE SEQUENCE [LARGE SCALE GENOMIC DNA]</scope>
    <source>
        <strain evidence="2 3">68-3-10</strain>
    </source>
</reference>
<dbReference type="OrthoDB" id="5418995at2"/>
<evidence type="ECO:0000313" key="2">
    <source>
        <dbReference type="EMBL" id="OLR56160.1"/>
    </source>
</evidence>
<proteinExistence type="predicted"/>
<keyword evidence="3" id="KW-1185">Reference proteome</keyword>
<name>A0A1Q9JIY2_9FIRM</name>
<dbReference type="Gene3D" id="3.40.50.720">
    <property type="entry name" value="NAD(P)-binding Rossmann-like Domain"/>
    <property type="match status" value="1"/>
</dbReference>
<dbReference type="EMBL" id="MJIE01000001">
    <property type="protein sequence ID" value="OLR56160.1"/>
    <property type="molecule type" value="Genomic_DNA"/>
</dbReference>
<dbReference type="InterPro" id="IPR023914">
    <property type="entry name" value="Pyrrolys_PylD"/>
</dbReference>
<dbReference type="RefSeq" id="WP_075713508.1">
    <property type="nucleotide sequence ID" value="NZ_MJIE01000001.1"/>
</dbReference>
<comment type="caution">
    <text evidence="2">The sequence shown here is derived from an EMBL/GenBank/DDBJ whole genome shotgun (WGS) entry which is preliminary data.</text>
</comment>
<protein>
    <submittedName>
        <fullName evidence="2">3-methylornithyl-N6-L-lysine dehydrogenase PylD</fullName>
    </submittedName>
</protein>
<sequence length="269" mass="29682">MTRLTTEWISDIEAGMGEYSAGLQRKIGMTLMEFSRWVCGLDEQAFQQMQKRYRVGVVPVTQGQGLIRGFSEALCAISRNIGFDTEISQKTDVDGIYDCIHRNRKILLCADDERYIALNAEKGIIGENDQGTALGYIRALDAMLTCNGRSLKDENLLVIGCGRVGKIACSILKSEGIEFGLYDRVRPIEKHGATYILSDPKEIAGYSAVLDFTNEGEWLTAKMLAENVFYASPGVPYSPDAEAAEKIEAQSIHDMLEIGTAIMLGTVMK</sequence>
<accession>A0A1Q9JIY2</accession>
<dbReference type="InterPro" id="IPR036291">
    <property type="entry name" value="NAD(P)-bd_dom_sf"/>
</dbReference>